<proteinExistence type="predicted"/>
<feature type="compositionally biased region" description="Basic and acidic residues" evidence="1">
    <location>
        <begin position="97"/>
        <end position="113"/>
    </location>
</feature>
<reference evidence="2" key="1">
    <citation type="submission" date="2018-05" db="EMBL/GenBank/DDBJ databases">
        <authorList>
            <person name="Lanie J.A."/>
            <person name="Ng W.-L."/>
            <person name="Kazmierczak K.M."/>
            <person name="Andrzejewski T.M."/>
            <person name="Davidsen T.M."/>
            <person name="Wayne K.J."/>
            <person name="Tettelin H."/>
            <person name="Glass J.I."/>
            <person name="Rusch D."/>
            <person name="Podicherti R."/>
            <person name="Tsui H.-C.T."/>
            <person name="Winkler M.E."/>
        </authorList>
    </citation>
    <scope>NUCLEOTIDE SEQUENCE</scope>
</reference>
<name>A0A382CJU0_9ZZZZ</name>
<sequence length="221" mass="23027">MPPGSQSGQQGEEQTAGGPQMPPGSQSGQQGEEQTAGGPQMPPGSQSGQQGEEQTAGGPQMPPGSQSGQQGEEQTAGGQTGSWPEGTQAGAGQQGRGGDDEFDRSLEDFDRIMGAEQASMARAGIGTAADEILGQTAEVGGSPDVPVGQSRGGDSSNSRENQSFRADETMDEETTLLVEGCEDDDTVARQLCEAATEEEDPFLRAALWEEYNEYNKILARQ</sequence>
<organism evidence="2">
    <name type="scientific">marine metagenome</name>
    <dbReference type="NCBI Taxonomy" id="408172"/>
    <lineage>
        <taxon>unclassified sequences</taxon>
        <taxon>metagenomes</taxon>
        <taxon>ecological metagenomes</taxon>
    </lineage>
</organism>
<feature type="compositionally biased region" description="Polar residues" evidence="1">
    <location>
        <begin position="152"/>
        <end position="164"/>
    </location>
</feature>
<gene>
    <name evidence="2" type="ORF">METZ01_LOCUS179189</name>
</gene>
<dbReference type="EMBL" id="UINC01034851">
    <property type="protein sequence ID" value="SVB26335.1"/>
    <property type="molecule type" value="Genomic_DNA"/>
</dbReference>
<feature type="compositionally biased region" description="Low complexity" evidence="1">
    <location>
        <begin position="1"/>
        <end position="77"/>
    </location>
</feature>
<dbReference type="AlphaFoldDB" id="A0A382CJU0"/>
<accession>A0A382CJU0</accession>
<evidence type="ECO:0000256" key="1">
    <source>
        <dbReference type="SAM" id="MobiDB-lite"/>
    </source>
</evidence>
<evidence type="ECO:0000313" key="2">
    <source>
        <dbReference type="EMBL" id="SVB26335.1"/>
    </source>
</evidence>
<feature type="region of interest" description="Disordered" evidence="1">
    <location>
        <begin position="133"/>
        <end position="171"/>
    </location>
</feature>
<feature type="region of interest" description="Disordered" evidence="1">
    <location>
        <begin position="1"/>
        <end position="113"/>
    </location>
</feature>
<protein>
    <submittedName>
        <fullName evidence="2">Uncharacterized protein</fullName>
    </submittedName>
</protein>